<evidence type="ECO:0000313" key="2">
    <source>
        <dbReference type="Proteomes" id="UP000318138"/>
    </source>
</evidence>
<evidence type="ECO:0000313" key="1">
    <source>
        <dbReference type="EMBL" id="QKS73226.1"/>
    </source>
</evidence>
<dbReference type="SUPFAM" id="SSF102198">
    <property type="entry name" value="Putative cyclase"/>
    <property type="match status" value="1"/>
</dbReference>
<accession>A0A859FKB6</accession>
<dbReference type="AlphaFoldDB" id="A0A859FKB6"/>
<dbReference type="RefSeq" id="WP_176011192.1">
    <property type="nucleotide sequence ID" value="NZ_CP041372.2"/>
</dbReference>
<gene>
    <name evidence="1" type="ORF">FLK61_30975</name>
</gene>
<dbReference type="Gene3D" id="3.50.30.50">
    <property type="entry name" value="Putative cyclase"/>
    <property type="match status" value="1"/>
</dbReference>
<protein>
    <submittedName>
        <fullName evidence="1">Cyclase family protein</fullName>
    </submittedName>
</protein>
<sequence length="24" mass="2694">MSTHSGTRVDAPYHYDETGLTIEI</sequence>
<dbReference type="GO" id="GO:0004061">
    <property type="term" value="F:arylformamidase activity"/>
    <property type="evidence" value="ECO:0007669"/>
    <property type="project" value="InterPro"/>
</dbReference>
<dbReference type="InterPro" id="IPR007325">
    <property type="entry name" value="KFase/CYL"/>
</dbReference>
<proteinExistence type="predicted"/>
<reference evidence="2" key="1">
    <citation type="submission" date="2019-07" db="EMBL/GenBank/DDBJ databases">
        <title>Bacillus alkalisoli sp. nov. isolated from saline soil.</title>
        <authorList>
            <person name="Sun J.-Q."/>
            <person name="Xu L."/>
        </authorList>
    </citation>
    <scope>NUCLEOTIDE SEQUENCE [LARGE SCALE GENOMIC DNA]</scope>
    <source>
        <strain evidence="2">M4U3P1</strain>
    </source>
</reference>
<name>A0A859FKB6_9BACI</name>
<dbReference type="Pfam" id="PF04199">
    <property type="entry name" value="Cyclase"/>
    <property type="match status" value="1"/>
</dbReference>
<dbReference type="KEGG" id="psua:FLK61_30975"/>
<dbReference type="EMBL" id="CP041372">
    <property type="protein sequence ID" value="QKS73226.1"/>
    <property type="molecule type" value="Genomic_DNA"/>
</dbReference>
<keyword evidence="2" id="KW-1185">Reference proteome</keyword>
<dbReference type="Proteomes" id="UP000318138">
    <property type="component" value="Chromosome"/>
</dbReference>
<dbReference type="GO" id="GO:0019441">
    <property type="term" value="P:L-tryptophan catabolic process to kynurenine"/>
    <property type="evidence" value="ECO:0007669"/>
    <property type="project" value="InterPro"/>
</dbReference>
<organism evidence="1 2">
    <name type="scientific">Paenalkalicoccus suaedae</name>
    <dbReference type="NCBI Taxonomy" id="2592382"/>
    <lineage>
        <taxon>Bacteria</taxon>
        <taxon>Bacillati</taxon>
        <taxon>Bacillota</taxon>
        <taxon>Bacilli</taxon>
        <taxon>Bacillales</taxon>
        <taxon>Bacillaceae</taxon>
        <taxon>Paenalkalicoccus</taxon>
    </lineage>
</organism>
<dbReference type="InterPro" id="IPR037175">
    <property type="entry name" value="KFase_sf"/>
</dbReference>